<feature type="region of interest" description="Disordered" evidence="1">
    <location>
        <begin position="257"/>
        <end position="281"/>
    </location>
</feature>
<sequence>MQALDNNMHIRNVTAARIHDAHPEVQFENQFQFFMLDSLIELNNMSGINLVTTTLHQVYKAVCSSDTNGLNSVILSFIPVKWNDDLDPRLSACKSKIHRGINHPQIAALFTPHEYNKGYGKCYDQVVKHIQANAKYLKDSSQEAITLKATQYSHYLYSKYNPRNSMDGLLMSYILLRAGHHIFAGPSAAFSLANLQGKMNNSIVLRIFKVKPEMILYTALQVHIDVFLMLSTDLLPDAILEFYYFILNTIKGKFGDEDSEKEGAQGQPSGNNDNNNNMPEL</sequence>
<name>A0A9P7UWV0_9AGAR</name>
<dbReference type="GeneID" id="66075845"/>
<evidence type="ECO:0000313" key="3">
    <source>
        <dbReference type="Proteomes" id="UP001049176"/>
    </source>
</evidence>
<dbReference type="AlphaFoldDB" id="A0A9P7UWV0"/>
<dbReference type="InterPro" id="IPR046521">
    <property type="entry name" value="DUF6698"/>
</dbReference>
<organism evidence="2 3">
    <name type="scientific">Marasmius oreades</name>
    <name type="common">fairy-ring Marasmius</name>
    <dbReference type="NCBI Taxonomy" id="181124"/>
    <lineage>
        <taxon>Eukaryota</taxon>
        <taxon>Fungi</taxon>
        <taxon>Dikarya</taxon>
        <taxon>Basidiomycota</taxon>
        <taxon>Agaricomycotina</taxon>
        <taxon>Agaricomycetes</taxon>
        <taxon>Agaricomycetidae</taxon>
        <taxon>Agaricales</taxon>
        <taxon>Marasmiineae</taxon>
        <taxon>Marasmiaceae</taxon>
        <taxon>Marasmius</taxon>
    </lineage>
</organism>
<dbReference type="KEGG" id="more:E1B28_006769"/>
<accession>A0A9P7UWV0</accession>
<dbReference type="RefSeq" id="XP_043012563.1">
    <property type="nucleotide sequence ID" value="XM_043151468.1"/>
</dbReference>
<protein>
    <submittedName>
        <fullName evidence="2">Uncharacterized protein</fullName>
    </submittedName>
</protein>
<dbReference type="Proteomes" id="UP001049176">
    <property type="component" value="Chromosome 3"/>
</dbReference>
<comment type="caution">
    <text evidence="2">The sequence shown here is derived from an EMBL/GenBank/DDBJ whole genome shotgun (WGS) entry which is preliminary data.</text>
</comment>
<dbReference type="Pfam" id="PF20414">
    <property type="entry name" value="DUF6698"/>
    <property type="match status" value="1"/>
</dbReference>
<evidence type="ECO:0000256" key="1">
    <source>
        <dbReference type="SAM" id="MobiDB-lite"/>
    </source>
</evidence>
<proteinExistence type="predicted"/>
<feature type="compositionally biased region" description="Low complexity" evidence="1">
    <location>
        <begin position="271"/>
        <end position="281"/>
    </location>
</feature>
<keyword evidence="3" id="KW-1185">Reference proteome</keyword>
<reference evidence="2" key="1">
    <citation type="journal article" date="2021" name="Genome Biol. Evol.">
        <title>The assembled and annotated genome of the fairy-ring fungus Marasmius oreades.</title>
        <authorList>
            <person name="Hiltunen M."/>
            <person name="Ament-Velasquez S.L."/>
            <person name="Johannesson H."/>
        </authorList>
    </citation>
    <scope>NUCLEOTIDE SEQUENCE</scope>
    <source>
        <strain evidence="2">03SP1</strain>
    </source>
</reference>
<evidence type="ECO:0000313" key="2">
    <source>
        <dbReference type="EMBL" id="KAG7096093.1"/>
    </source>
</evidence>
<gene>
    <name evidence="2" type="ORF">E1B28_006769</name>
</gene>
<dbReference type="EMBL" id="CM032183">
    <property type="protein sequence ID" value="KAG7096093.1"/>
    <property type="molecule type" value="Genomic_DNA"/>
</dbReference>